<dbReference type="Gene3D" id="3.90.660.10">
    <property type="match status" value="1"/>
</dbReference>
<dbReference type="PANTHER" id="PTHR10742:SF342">
    <property type="entry name" value="AMINE OXIDASE"/>
    <property type="match status" value="1"/>
</dbReference>
<dbReference type="Gene3D" id="3.50.50.60">
    <property type="entry name" value="FAD/NAD(P)-binding domain"/>
    <property type="match status" value="1"/>
</dbReference>
<proteinExistence type="predicted"/>
<dbReference type="RefSeq" id="WP_087999761.1">
    <property type="nucleotide sequence ID" value="NZ_BMHB01000001.1"/>
</dbReference>
<organism evidence="5 6">
    <name type="scientific">Gottfriedia solisilvae</name>
    <dbReference type="NCBI Taxonomy" id="1516104"/>
    <lineage>
        <taxon>Bacteria</taxon>
        <taxon>Bacillati</taxon>
        <taxon>Bacillota</taxon>
        <taxon>Bacilli</taxon>
        <taxon>Bacillales</taxon>
        <taxon>Bacillaceae</taxon>
        <taxon>Gottfriedia</taxon>
    </lineage>
</organism>
<dbReference type="GO" id="GO:0009063">
    <property type="term" value="P:amino acid catabolic process"/>
    <property type="evidence" value="ECO:0007669"/>
    <property type="project" value="TreeGrafter"/>
</dbReference>
<evidence type="ECO:0000259" key="4">
    <source>
        <dbReference type="Pfam" id="PF01593"/>
    </source>
</evidence>
<feature type="binding site" evidence="3">
    <location>
        <position position="84"/>
    </location>
    <ligand>
        <name>substrate</name>
    </ligand>
</feature>
<evidence type="ECO:0000313" key="6">
    <source>
        <dbReference type="Proteomes" id="UP000626244"/>
    </source>
</evidence>
<feature type="binding site" evidence="3">
    <location>
        <begin position="56"/>
        <end position="57"/>
    </location>
    <ligand>
        <name>FAD</name>
        <dbReference type="ChEBI" id="CHEBI:57692"/>
    </ligand>
</feature>
<evidence type="ECO:0000256" key="2">
    <source>
        <dbReference type="ARBA" id="ARBA00023002"/>
    </source>
</evidence>
<dbReference type="InterPro" id="IPR002937">
    <property type="entry name" value="Amino_oxidase"/>
</dbReference>
<feature type="binding site" evidence="3">
    <location>
        <begin position="81"/>
        <end position="84"/>
    </location>
    <ligand>
        <name>FAD</name>
        <dbReference type="ChEBI" id="CHEBI:57692"/>
    </ligand>
</feature>
<dbReference type="SUPFAM" id="SSF51905">
    <property type="entry name" value="FAD/NAD(P)-binding domain"/>
    <property type="match status" value="1"/>
</dbReference>
<dbReference type="InterPro" id="IPR050281">
    <property type="entry name" value="Flavin_monoamine_oxidase"/>
</dbReference>
<dbReference type="PRINTS" id="PR00757">
    <property type="entry name" value="AMINEOXDASEF"/>
</dbReference>
<comment type="caution">
    <text evidence="5">The sequence shown here is derived from an EMBL/GenBank/DDBJ whole genome shotgun (WGS) entry which is preliminary data.</text>
</comment>
<dbReference type="Pfam" id="PF01593">
    <property type="entry name" value="Amino_oxidase"/>
    <property type="match status" value="1"/>
</dbReference>
<evidence type="ECO:0000313" key="5">
    <source>
        <dbReference type="EMBL" id="GGI15433.1"/>
    </source>
</evidence>
<dbReference type="AlphaFoldDB" id="A0A8J3AJ77"/>
<dbReference type="OrthoDB" id="25353at2"/>
<comment type="cofactor">
    <cofactor evidence="1">
        <name>FAD</name>
        <dbReference type="ChEBI" id="CHEBI:57692"/>
    </cofactor>
</comment>
<dbReference type="InterPro" id="IPR001613">
    <property type="entry name" value="Flavin_amine_oxidase"/>
</dbReference>
<evidence type="ECO:0000256" key="1">
    <source>
        <dbReference type="ARBA" id="ARBA00001974"/>
    </source>
</evidence>
<dbReference type="Gene3D" id="1.10.405.10">
    <property type="entry name" value="Guanine Nucleotide Dissociation Inhibitor, domain 1"/>
    <property type="match status" value="1"/>
</dbReference>
<reference evidence="6" key="1">
    <citation type="journal article" date="2019" name="Int. J. Syst. Evol. Microbiol.">
        <title>The Global Catalogue of Microorganisms (GCM) 10K type strain sequencing project: providing services to taxonomists for standard genome sequencing and annotation.</title>
        <authorList>
            <consortium name="The Broad Institute Genomics Platform"/>
            <consortium name="The Broad Institute Genome Sequencing Center for Infectious Disease"/>
            <person name="Wu L."/>
            <person name="Ma J."/>
        </authorList>
    </citation>
    <scope>NUCLEOTIDE SEQUENCE [LARGE SCALE GENOMIC DNA]</scope>
    <source>
        <strain evidence="6">CGMCC 1.14993</strain>
    </source>
</reference>
<dbReference type="Proteomes" id="UP000626244">
    <property type="component" value="Unassembled WGS sequence"/>
</dbReference>
<dbReference type="InterPro" id="IPR036188">
    <property type="entry name" value="FAD/NAD-bd_sf"/>
</dbReference>
<dbReference type="PANTHER" id="PTHR10742">
    <property type="entry name" value="FLAVIN MONOAMINE OXIDASE"/>
    <property type="match status" value="1"/>
</dbReference>
<protein>
    <submittedName>
        <fullName evidence="5">Putative L-amino-acid oxidase YobN</fullName>
    </submittedName>
</protein>
<evidence type="ECO:0000256" key="3">
    <source>
        <dbReference type="PIRSR" id="PIRSR601613-1"/>
    </source>
</evidence>
<name>A0A8J3AJ77_9BACI</name>
<feature type="binding site" evidence="3">
    <location>
        <position position="37"/>
    </location>
    <ligand>
        <name>FAD</name>
        <dbReference type="ChEBI" id="CHEBI:57692"/>
    </ligand>
</feature>
<keyword evidence="2" id="KW-0560">Oxidoreductase</keyword>
<feature type="domain" description="Amine oxidase" evidence="4">
    <location>
        <begin position="36"/>
        <end position="482"/>
    </location>
</feature>
<feature type="binding site" evidence="3">
    <location>
        <position position="459"/>
    </location>
    <ligand>
        <name>FAD</name>
        <dbReference type="ChEBI" id="CHEBI:57692"/>
    </ligand>
</feature>
<keyword evidence="6" id="KW-1185">Reference proteome</keyword>
<accession>A0A8J3AJ77</accession>
<dbReference type="SUPFAM" id="SSF54373">
    <property type="entry name" value="FAD-linked reductases, C-terminal domain"/>
    <property type="match status" value="1"/>
</dbReference>
<gene>
    <name evidence="5" type="primary">yobN</name>
    <name evidence="5" type="ORF">GCM10007380_27950</name>
</gene>
<sequence>MRSISSLSNEQLISIIRNGLPKTTTPKRISIVGAGLSGLVAASLLKDSGHQVIVLEANNRVGGRVYTERKAFTHDQYMDFGAMRIPETHQLVIEYINKFNLPINKFINTTANDLFYVNGVKTTKEKYDQNPDILGFPVSTSEKGLNSDQLLNLVINPIIDYINQNPKVNWENIINNYDQYSMDQFLKYNPIGVSLSQGAVESIKANVGTRGFPELAFTAIFREFMIFFSNPTFYEITGGNDQLPKSFLSQLKNHIFFRQKMTKIVQEKNQVIIHTINENSNETFQTSSDYAIITVPFSVLNFVEILPHHSFSYNKWRAIRTIHYMASTKVGLQFNSRFWEKEGIYGGMSITDLPIRFSYYPSSGLGSEGPGIIVASYTWEDDALYWDSLSENEQIQQALKNLSYLFGNQVYTEFISGFTYSWTLDPYAAGAVSMLKPDQLKELGPYLATPEGRVHFSGEHTSSTPGWMQGAIESGIRVAFEINELIT</sequence>
<dbReference type="GO" id="GO:0001716">
    <property type="term" value="F:L-amino-acid oxidase activity"/>
    <property type="evidence" value="ECO:0007669"/>
    <property type="project" value="TreeGrafter"/>
</dbReference>
<dbReference type="EMBL" id="BMHB01000001">
    <property type="protein sequence ID" value="GGI15433.1"/>
    <property type="molecule type" value="Genomic_DNA"/>
</dbReference>